<dbReference type="InterPro" id="IPR018681">
    <property type="entry name" value="DUF2165_transmembrane"/>
</dbReference>
<keyword evidence="1" id="KW-0812">Transmembrane</keyword>
<accession>A0A318D591</accession>
<feature type="transmembrane region" description="Helical" evidence="1">
    <location>
        <begin position="61"/>
        <end position="83"/>
    </location>
</feature>
<evidence type="ECO:0000313" key="2">
    <source>
        <dbReference type="EMBL" id="PXF64430.1"/>
    </source>
</evidence>
<keyword evidence="1" id="KW-0472">Membrane</keyword>
<protein>
    <submittedName>
        <fullName evidence="2">DUF2165 domain-containing protein</fullName>
    </submittedName>
</protein>
<evidence type="ECO:0000313" key="3">
    <source>
        <dbReference type="Proteomes" id="UP000247689"/>
    </source>
</evidence>
<keyword evidence="3" id="KW-1185">Reference proteome</keyword>
<organism evidence="2 3">
    <name type="scientific">Kangiella spongicola</name>
    <dbReference type="NCBI Taxonomy" id="796379"/>
    <lineage>
        <taxon>Bacteria</taxon>
        <taxon>Pseudomonadati</taxon>
        <taxon>Pseudomonadota</taxon>
        <taxon>Gammaproteobacteria</taxon>
        <taxon>Kangiellales</taxon>
        <taxon>Kangiellaceae</taxon>
        <taxon>Kangiella</taxon>
    </lineage>
</organism>
<evidence type="ECO:0000256" key="1">
    <source>
        <dbReference type="SAM" id="Phobius"/>
    </source>
</evidence>
<gene>
    <name evidence="2" type="ORF">DL796_04630</name>
</gene>
<dbReference type="Proteomes" id="UP000247689">
    <property type="component" value="Unassembled WGS sequence"/>
</dbReference>
<feature type="transmembrane region" description="Helical" evidence="1">
    <location>
        <begin position="104"/>
        <end position="128"/>
    </location>
</feature>
<dbReference type="RefSeq" id="WP_110200430.1">
    <property type="nucleotide sequence ID" value="NZ_QICH01000001.1"/>
</dbReference>
<sequence length="162" mass="17719">MLNRYLKIVLVLLLSLLCLMYAIQNLANLDACFSSVAYILGMTEHNYYANSFFPAVTNSFLVWVAVGTIIGAELTAGILLLIGCGKLFSARQSDSSSFNQAKSLALFGAGIGIIVWFGIFGVFGGAWFQMWQTPTGGQSLNGAFQYFVSCAFIWLIVRAKDR</sequence>
<reference evidence="2 3" key="1">
    <citation type="submission" date="2018-05" db="EMBL/GenBank/DDBJ databases">
        <title>Kangiella spongicola genome sequence.</title>
        <authorList>
            <person name="Maclea K.S."/>
            <person name="Goen A.E."/>
            <person name="Kelley C."/>
            <person name="Underriner A."/>
            <person name="Silverwood T."/>
            <person name="Trachtenberg A.M."/>
        </authorList>
    </citation>
    <scope>NUCLEOTIDE SEQUENCE [LARGE SCALE GENOMIC DNA]</scope>
    <source>
        <strain evidence="2 3">ATCC BAA-2076</strain>
    </source>
</reference>
<feature type="transmembrane region" description="Helical" evidence="1">
    <location>
        <begin position="140"/>
        <end position="157"/>
    </location>
</feature>
<dbReference type="OrthoDB" id="7618855at2"/>
<dbReference type="EMBL" id="QICH01000001">
    <property type="protein sequence ID" value="PXF64430.1"/>
    <property type="molecule type" value="Genomic_DNA"/>
</dbReference>
<dbReference type="AlphaFoldDB" id="A0A318D591"/>
<comment type="caution">
    <text evidence="2">The sequence shown here is derived from an EMBL/GenBank/DDBJ whole genome shotgun (WGS) entry which is preliminary data.</text>
</comment>
<name>A0A318D591_9GAMM</name>
<dbReference type="Pfam" id="PF09933">
    <property type="entry name" value="DUF2165"/>
    <property type="match status" value="1"/>
</dbReference>
<proteinExistence type="predicted"/>
<keyword evidence="1" id="KW-1133">Transmembrane helix</keyword>